<dbReference type="InterPro" id="IPR036388">
    <property type="entry name" value="WH-like_DNA-bd_sf"/>
</dbReference>
<keyword evidence="8" id="KW-1185">Reference proteome</keyword>
<keyword evidence="4" id="KW-0804">Transcription</keyword>
<evidence type="ECO:0000259" key="5">
    <source>
        <dbReference type="Pfam" id="PF04542"/>
    </source>
</evidence>
<comment type="caution">
    <text evidence="7">The sequence shown here is derived from an EMBL/GenBank/DDBJ whole genome shotgun (WGS) entry which is preliminary data.</text>
</comment>
<dbReference type="Pfam" id="PF08281">
    <property type="entry name" value="Sigma70_r4_2"/>
    <property type="match status" value="1"/>
</dbReference>
<dbReference type="Pfam" id="PF04542">
    <property type="entry name" value="Sigma70_r2"/>
    <property type="match status" value="1"/>
</dbReference>
<dbReference type="Proteomes" id="UP001549749">
    <property type="component" value="Unassembled WGS sequence"/>
</dbReference>
<proteinExistence type="inferred from homology"/>
<evidence type="ECO:0000313" key="8">
    <source>
        <dbReference type="Proteomes" id="UP001549749"/>
    </source>
</evidence>
<evidence type="ECO:0000259" key="6">
    <source>
        <dbReference type="Pfam" id="PF08281"/>
    </source>
</evidence>
<dbReference type="NCBIfam" id="TIGR02937">
    <property type="entry name" value="sigma70-ECF"/>
    <property type="match status" value="1"/>
</dbReference>
<dbReference type="PANTHER" id="PTHR43133:SF46">
    <property type="entry name" value="RNA POLYMERASE SIGMA-70 FACTOR ECF SUBFAMILY"/>
    <property type="match status" value="1"/>
</dbReference>
<dbReference type="RefSeq" id="WP_354662789.1">
    <property type="nucleotide sequence ID" value="NZ_JBEXAC010000002.1"/>
</dbReference>
<dbReference type="InterPro" id="IPR013325">
    <property type="entry name" value="RNA_pol_sigma_r2"/>
</dbReference>
<dbReference type="InterPro" id="IPR014327">
    <property type="entry name" value="RNA_pol_sigma70_bacteroid"/>
</dbReference>
<dbReference type="Gene3D" id="1.10.1740.10">
    <property type="match status" value="1"/>
</dbReference>
<evidence type="ECO:0000313" key="7">
    <source>
        <dbReference type="EMBL" id="MET7000229.1"/>
    </source>
</evidence>
<keyword evidence="3" id="KW-0731">Sigma factor</keyword>
<dbReference type="InterPro" id="IPR013324">
    <property type="entry name" value="RNA_pol_sigma_r3/r4-like"/>
</dbReference>
<dbReference type="InterPro" id="IPR039425">
    <property type="entry name" value="RNA_pol_sigma-70-like"/>
</dbReference>
<dbReference type="PANTHER" id="PTHR43133">
    <property type="entry name" value="RNA POLYMERASE ECF-TYPE SIGMA FACTO"/>
    <property type="match status" value="1"/>
</dbReference>
<dbReference type="InterPro" id="IPR014284">
    <property type="entry name" value="RNA_pol_sigma-70_dom"/>
</dbReference>
<feature type="domain" description="RNA polymerase sigma-70 region 2" evidence="5">
    <location>
        <begin position="19"/>
        <end position="86"/>
    </location>
</feature>
<dbReference type="InterPro" id="IPR007627">
    <property type="entry name" value="RNA_pol_sigma70_r2"/>
</dbReference>
<protein>
    <submittedName>
        <fullName evidence="7">RNA polymerase sigma-70 factor</fullName>
    </submittedName>
</protein>
<comment type="similarity">
    <text evidence="1">Belongs to the sigma-70 factor family. ECF subfamily.</text>
</comment>
<dbReference type="InterPro" id="IPR013249">
    <property type="entry name" value="RNA_pol_sigma70_r4_t2"/>
</dbReference>
<gene>
    <name evidence="7" type="ORF">ABR189_22750</name>
</gene>
<feature type="domain" description="RNA polymerase sigma factor 70 region 4 type 2" evidence="6">
    <location>
        <begin position="116"/>
        <end position="168"/>
    </location>
</feature>
<dbReference type="SUPFAM" id="SSF88659">
    <property type="entry name" value="Sigma3 and sigma4 domains of RNA polymerase sigma factors"/>
    <property type="match status" value="1"/>
</dbReference>
<dbReference type="EMBL" id="JBEXAC010000002">
    <property type="protein sequence ID" value="MET7000229.1"/>
    <property type="molecule type" value="Genomic_DNA"/>
</dbReference>
<dbReference type="NCBIfam" id="TIGR02985">
    <property type="entry name" value="Sig70_bacteroi1"/>
    <property type="match status" value="1"/>
</dbReference>
<name>A0ABV2TB22_9BACT</name>
<evidence type="ECO:0000256" key="4">
    <source>
        <dbReference type="ARBA" id="ARBA00023163"/>
    </source>
</evidence>
<dbReference type="Gene3D" id="1.10.10.10">
    <property type="entry name" value="Winged helix-like DNA-binding domain superfamily/Winged helix DNA-binding domain"/>
    <property type="match status" value="1"/>
</dbReference>
<sequence>MKGQANHFIQPDRALAASLFEAHYARLCYFAFRFTGDKDQARDIAQEAFVTYLQQQQEVSTHPVAVKNFLYTTVRNACLNKLRHEKVVEKFAAAQTGEVTDEGSVILAMIRSEVLGEIHRALQTLPEVCQRIIRMGYVDGLKNQKIAEQLGVSVNTVKTHKKRGLQLLRLRLDPEIYTLFTMLL</sequence>
<organism evidence="7 8">
    <name type="scientific">Chitinophaga defluvii</name>
    <dbReference type="NCBI Taxonomy" id="3163343"/>
    <lineage>
        <taxon>Bacteria</taxon>
        <taxon>Pseudomonadati</taxon>
        <taxon>Bacteroidota</taxon>
        <taxon>Chitinophagia</taxon>
        <taxon>Chitinophagales</taxon>
        <taxon>Chitinophagaceae</taxon>
        <taxon>Chitinophaga</taxon>
    </lineage>
</organism>
<evidence type="ECO:0000256" key="2">
    <source>
        <dbReference type="ARBA" id="ARBA00023015"/>
    </source>
</evidence>
<evidence type="ECO:0000256" key="1">
    <source>
        <dbReference type="ARBA" id="ARBA00010641"/>
    </source>
</evidence>
<accession>A0ABV2TB22</accession>
<keyword evidence="2" id="KW-0805">Transcription regulation</keyword>
<evidence type="ECO:0000256" key="3">
    <source>
        <dbReference type="ARBA" id="ARBA00023082"/>
    </source>
</evidence>
<reference evidence="7 8" key="1">
    <citation type="submission" date="2024-06" db="EMBL/GenBank/DDBJ databases">
        <title>Chitinophaga defluvii sp. nov., isolated from municipal sewage.</title>
        <authorList>
            <person name="Zhang L."/>
        </authorList>
    </citation>
    <scope>NUCLEOTIDE SEQUENCE [LARGE SCALE GENOMIC DNA]</scope>
    <source>
        <strain evidence="7 8">H8</strain>
    </source>
</reference>
<dbReference type="SUPFAM" id="SSF88946">
    <property type="entry name" value="Sigma2 domain of RNA polymerase sigma factors"/>
    <property type="match status" value="1"/>
</dbReference>